<gene>
    <name evidence="2" type="ORF">GUJ93_ZPchr0008g11799</name>
</gene>
<evidence type="ECO:0000313" key="3">
    <source>
        <dbReference type="Proteomes" id="UP000729402"/>
    </source>
</evidence>
<comment type="caution">
    <text evidence="2">The sequence shown here is derived from an EMBL/GenBank/DDBJ whole genome shotgun (WGS) entry which is preliminary data.</text>
</comment>
<evidence type="ECO:0000313" key="2">
    <source>
        <dbReference type="EMBL" id="KAG8045250.1"/>
    </source>
</evidence>
<keyword evidence="3" id="KW-1185">Reference proteome</keyword>
<dbReference type="AlphaFoldDB" id="A0A8J5RHT7"/>
<dbReference type="EMBL" id="JAAALK010000290">
    <property type="protein sequence ID" value="KAG8045250.1"/>
    <property type="molecule type" value="Genomic_DNA"/>
</dbReference>
<feature type="region of interest" description="Disordered" evidence="1">
    <location>
        <begin position="1"/>
        <end position="56"/>
    </location>
</feature>
<reference evidence="2" key="2">
    <citation type="submission" date="2021-02" db="EMBL/GenBank/DDBJ databases">
        <authorList>
            <person name="Kimball J.A."/>
            <person name="Haas M.W."/>
            <person name="Macchietto M."/>
            <person name="Kono T."/>
            <person name="Duquette J."/>
            <person name="Shao M."/>
        </authorList>
    </citation>
    <scope>NUCLEOTIDE SEQUENCE</scope>
    <source>
        <tissue evidence="2">Fresh leaf tissue</tissue>
    </source>
</reference>
<reference evidence="2" key="1">
    <citation type="journal article" date="2021" name="bioRxiv">
        <title>Whole Genome Assembly and Annotation of Northern Wild Rice, Zizania palustris L., Supports a Whole Genome Duplication in the Zizania Genus.</title>
        <authorList>
            <person name="Haas M."/>
            <person name="Kono T."/>
            <person name="Macchietto M."/>
            <person name="Millas R."/>
            <person name="McGilp L."/>
            <person name="Shao M."/>
            <person name="Duquette J."/>
            <person name="Hirsch C.N."/>
            <person name="Kimball J."/>
        </authorList>
    </citation>
    <scope>NUCLEOTIDE SEQUENCE</scope>
    <source>
        <tissue evidence="2">Fresh leaf tissue</tissue>
    </source>
</reference>
<protein>
    <submittedName>
        <fullName evidence="2">Uncharacterized protein</fullName>
    </submittedName>
</protein>
<accession>A0A8J5RHT7</accession>
<organism evidence="2 3">
    <name type="scientific">Zizania palustris</name>
    <name type="common">Northern wild rice</name>
    <dbReference type="NCBI Taxonomy" id="103762"/>
    <lineage>
        <taxon>Eukaryota</taxon>
        <taxon>Viridiplantae</taxon>
        <taxon>Streptophyta</taxon>
        <taxon>Embryophyta</taxon>
        <taxon>Tracheophyta</taxon>
        <taxon>Spermatophyta</taxon>
        <taxon>Magnoliopsida</taxon>
        <taxon>Liliopsida</taxon>
        <taxon>Poales</taxon>
        <taxon>Poaceae</taxon>
        <taxon>BOP clade</taxon>
        <taxon>Oryzoideae</taxon>
        <taxon>Oryzeae</taxon>
        <taxon>Zizaniinae</taxon>
        <taxon>Zizania</taxon>
    </lineage>
</organism>
<dbReference type="Proteomes" id="UP000729402">
    <property type="component" value="Unassembled WGS sequence"/>
</dbReference>
<evidence type="ECO:0000256" key="1">
    <source>
        <dbReference type="SAM" id="MobiDB-lite"/>
    </source>
</evidence>
<proteinExistence type="predicted"/>
<sequence>MTDKEGMVVLRMETEDGDEGGGQRRQGQKQRPIEFGTQGDTNEVKDGADGWRGQGQRRMRWDLGAWGGTDEVRPSGTVAVADRV</sequence>
<name>A0A8J5RHT7_ZIZPA</name>